<proteinExistence type="predicted"/>
<dbReference type="Gene3D" id="1.20.940.10">
    <property type="entry name" value="Functional domain of the splicing factor Prp18"/>
    <property type="match status" value="1"/>
</dbReference>
<evidence type="ECO:0000313" key="3">
    <source>
        <dbReference type="Proteomes" id="UP000320333"/>
    </source>
</evidence>
<evidence type="ECO:0000256" key="1">
    <source>
        <dbReference type="SAM" id="MobiDB-lite"/>
    </source>
</evidence>
<feature type="compositionally biased region" description="Low complexity" evidence="1">
    <location>
        <begin position="1"/>
        <end position="31"/>
    </location>
</feature>
<dbReference type="InterPro" id="IPR051647">
    <property type="entry name" value="Mediator_comp_sub12"/>
</dbReference>
<dbReference type="PANTHER" id="PTHR46007">
    <property type="entry name" value="MEDIATOR OF RNA POLYMERASE II TRANSCRIPTION SUBUNIT 12"/>
    <property type="match status" value="1"/>
</dbReference>
<dbReference type="AlphaFoldDB" id="A0A507E7S7"/>
<feature type="region of interest" description="Disordered" evidence="1">
    <location>
        <begin position="1"/>
        <end position="47"/>
    </location>
</feature>
<dbReference type="PANTHER" id="PTHR46007:SF8">
    <property type="entry name" value="C2H2-TYPE DOMAIN-CONTAINING PROTEIN"/>
    <property type="match status" value="1"/>
</dbReference>
<dbReference type="GO" id="GO:0016592">
    <property type="term" value="C:mediator complex"/>
    <property type="evidence" value="ECO:0007669"/>
    <property type="project" value="TreeGrafter"/>
</dbReference>
<sequence>MYNQQQQYGVPPPQFQQQQQPPQFQGQMPPMQGQPPPPPMGQQQQQNGTTYQGYVKGLHGWNDPPSLIGSSSRKQNAKGGASADVNVDEVLKSVENPVAHVLVGLTTAMDFVKQKVITDPIQRRVLEDTDKRLEELLERLGTQSVPDAILSYLVLLANAFNAKDMTAASKTTMKLTLMSTENHDEAHWIVGAKRLVEMYTRCLQMDQQPQQFGQQPYQQQQQQQQYGGPARF</sequence>
<dbReference type="Proteomes" id="UP000320333">
    <property type="component" value="Unassembled WGS sequence"/>
</dbReference>
<evidence type="ECO:0000313" key="2">
    <source>
        <dbReference type="EMBL" id="TPX59874.1"/>
    </source>
</evidence>
<comment type="caution">
    <text evidence="2">The sequence shown here is derived from an EMBL/GenBank/DDBJ whole genome shotgun (WGS) entry which is preliminary data.</text>
</comment>
<organism evidence="2 3">
    <name type="scientific">Chytriomyces confervae</name>
    <dbReference type="NCBI Taxonomy" id="246404"/>
    <lineage>
        <taxon>Eukaryota</taxon>
        <taxon>Fungi</taxon>
        <taxon>Fungi incertae sedis</taxon>
        <taxon>Chytridiomycota</taxon>
        <taxon>Chytridiomycota incertae sedis</taxon>
        <taxon>Chytridiomycetes</taxon>
        <taxon>Chytridiales</taxon>
        <taxon>Chytriomycetaceae</taxon>
        <taxon>Chytriomyces</taxon>
    </lineage>
</organism>
<gene>
    <name evidence="2" type="ORF">CcCBS67573_g09049</name>
</gene>
<dbReference type="GO" id="GO:0003713">
    <property type="term" value="F:transcription coactivator activity"/>
    <property type="evidence" value="ECO:0007669"/>
    <property type="project" value="TreeGrafter"/>
</dbReference>
<dbReference type="OrthoDB" id="542917at2759"/>
<evidence type="ECO:0008006" key="4">
    <source>
        <dbReference type="Google" id="ProtNLM"/>
    </source>
</evidence>
<keyword evidence="3" id="KW-1185">Reference proteome</keyword>
<name>A0A507E7S7_9FUNG</name>
<protein>
    <recommendedName>
        <fullName evidence="4">SRA1/Sec31 domain-containing protein</fullName>
    </recommendedName>
</protein>
<dbReference type="STRING" id="246404.A0A507E7S7"/>
<dbReference type="SUPFAM" id="SSF81995">
    <property type="entry name" value="beta-sandwich domain of Sec23/24"/>
    <property type="match status" value="1"/>
</dbReference>
<accession>A0A507E7S7</accession>
<dbReference type="EMBL" id="QEAP01000704">
    <property type="protein sequence ID" value="TPX59874.1"/>
    <property type="molecule type" value="Genomic_DNA"/>
</dbReference>
<feature type="region of interest" description="Disordered" evidence="1">
    <location>
        <begin position="62"/>
        <end position="81"/>
    </location>
</feature>
<feature type="region of interest" description="Disordered" evidence="1">
    <location>
        <begin position="213"/>
        <end position="232"/>
    </location>
</feature>
<dbReference type="GO" id="GO:0045944">
    <property type="term" value="P:positive regulation of transcription by RNA polymerase II"/>
    <property type="evidence" value="ECO:0007669"/>
    <property type="project" value="TreeGrafter"/>
</dbReference>
<reference evidence="2 3" key="1">
    <citation type="journal article" date="2019" name="Sci. Rep.">
        <title>Comparative genomics of chytrid fungi reveal insights into the obligate biotrophic and pathogenic lifestyle of Synchytrium endobioticum.</title>
        <authorList>
            <person name="van de Vossenberg B.T.L.H."/>
            <person name="Warris S."/>
            <person name="Nguyen H.D.T."/>
            <person name="van Gent-Pelzer M.P.E."/>
            <person name="Joly D.L."/>
            <person name="van de Geest H.C."/>
            <person name="Bonants P.J.M."/>
            <person name="Smith D.S."/>
            <person name="Levesque C.A."/>
            <person name="van der Lee T.A.J."/>
        </authorList>
    </citation>
    <scope>NUCLEOTIDE SEQUENCE [LARGE SCALE GENOMIC DNA]</scope>
    <source>
        <strain evidence="2 3">CBS 675.73</strain>
    </source>
</reference>